<dbReference type="SUPFAM" id="SSF51735">
    <property type="entry name" value="NAD(P)-binding Rossmann-fold domains"/>
    <property type="match status" value="2"/>
</dbReference>
<evidence type="ECO:0000256" key="4">
    <source>
        <dbReference type="ARBA" id="ARBA00022857"/>
    </source>
</evidence>
<dbReference type="GO" id="GO:0071770">
    <property type="term" value="P:DIM/DIP cell wall layer assembly"/>
    <property type="evidence" value="ECO:0007669"/>
    <property type="project" value="TreeGrafter"/>
</dbReference>
<keyword evidence="4" id="KW-0521">NADP</keyword>
<evidence type="ECO:0000313" key="8">
    <source>
        <dbReference type="EMBL" id="NIH93632.1"/>
    </source>
</evidence>
<dbReference type="InterPro" id="IPR036291">
    <property type="entry name" value="NAD(P)-bd_dom_sf"/>
</dbReference>
<dbReference type="Gene3D" id="3.40.50.720">
    <property type="entry name" value="NAD(P)-binding Rossmann-like Domain"/>
    <property type="match status" value="1"/>
</dbReference>
<dbReference type="Gene3D" id="1.10.1200.10">
    <property type="entry name" value="ACP-like"/>
    <property type="match status" value="1"/>
</dbReference>
<evidence type="ECO:0000256" key="6">
    <source>
        <dbReference type="SAM" id="MobiDB-lite"/>
    </source>
</evidence>
<keyword evidence="1" id="KW-0596">Phosphopantetheine</keyword>
<evidence type="ECO:0000256" key="2">
    <source>
        <dbReference type="ARBA" id="ARBA00022553"/>
    </source>
</evidence>
<dbReference type="GO" id="GO:0016491">
    <property type="term" value="F:oxidoreductase activity"/>
    <property type="evidence" value="ECO:0007669"/>
    <property type="project" value="InterPro"/>
</dbReference>
<dbReference type="InterPro" id="IPR002364">
    <property type="entry name" value="Quin_OxRdtase/zeta-crystal_CS"/>
</dbReference>
<dbReference type="CDD" id="cd08955">
    <property type="entry name" value="KR_2_FAS_SDR_x"/>
    <property type="match status" value="1"/>
</dbReference>
<evidence type="ECO:0000259" key="7">
    <source>
        <dbReference type="PROSITE" id="PS50075"/>
    </source>
</evidence>
<dbReference type="PANTHER" id="PTHR43775:SF37">
    <property type="entry name" value="SI:DKEY-61P9.11"/>
    <property type="match status" value="1"/>
</dbReference>
<protein>
    <submittedName>
        <fullName evidence="8">NADPH:quinone reductase-like Zn-dependent oxidoreductase/NADP-dependent 3-hydroxy acid dehydrogenase YdfG/acyl carrier protein</fullName>
    </submittedName>
</protein>
<dbReference type="InterPro" id="IPR050091">
    <property type="entry name" value="PKS_NRPS_Biosynth_Enz"/>
</dbReference>
<dbReference type="Gene3D" id="3.90.180.10">
    <property type="entry name" value="Medium-chain alcohol dehydrogenases, catalytic domain"/>
    <property type="match status" value="1"/>
</dbReference>
<dbReference type="InterPro" id="IPR013968">
    <property type="entry name" value="PKS_KR"/>
</dbReference>
<dbReference type="InterPro" id="IPR020806">
    <property type="entry name" value="PKS_PP-bd"/>
</dbReference>
<dbReference type="Proteomes" id="UP000547444">
    <property type="component" value="Unassembled WGS sequence"/>
</dbReference>
<dbReference type="GO" id="GO:0005737">
    <property type="term" value="C:cytoplasm"/>
    <property type="evidence" value="ECO:0007669"/>
    <property type="project" value="TreeGrafter"/>
</dbReference>
<dbReference type="InterPro" id="IPR036736">
    <property type="entry name" value="ACP-like_sf"/>
</dbReference>
<evidence type="ECO:0000256" key="1">
    <source>
        <dbReference type="ARBA" id="ARBA00022450"/>
    </source>
</evidence>
<dbReference type="PANTHER" id="PTHR43775">
    <property type="entry name" value="FATTY ACID SYNTHASE"/>
    <property type="match status" value="1"/>
</dbReference>
<dbReference type="GO" id="GO:0005886">
    <property type="term" value="C:plasma membrane"/>
    <property type="evidence" value="ECO:0007669"/>
    <property type="project" value="TreeGrafter"/>
</dbReference>
<feature type="region of interest" description="Disordered" evidence="6">
    <location>
        <begin position="612"/>
        <end position="637"/>
    </location>
</feature>
<dbReference type="SMART" id="SM00823">
    <property type="entry name" value="PKS_PP"/>
    <property type="match status" value="1"/>
</dbReference>
<dbReference type="InterPro" id="IPR020843">
    <property type="entry name" value="ER"/>
</dbReference>
<proteinExistence type="predicted"/>
<dbReference type="GO" id="GO:0006633">
    <property type="term" value="P:fatty acid biosynthetic process"/>
    <property type="evidence" value="ECO:0007669"/>
    <property type="project" value="TreeGrafter"/>
</dbReference>
<dbReference type="GO" id="GO:0031177">
    <property type="term" value="F:phosphopantetheine binding"/>
    <property type="evidence" value="ECO:0007669"/>
    <property type="project" value="InterPro"/>
</dbReference>
<dbReference type="InterPro" id="IPR057326">
    <property type="entry name" value="KR_dom"/>
</dbReference>
<dbReference type="PROSITE" id="PS50075">
    <property type="entry name" value="CARRIER"/>
    <property type="match status" value="1"/>
</dbReference>
<dbReference type="InterPro" id="IPR009081">
    <property type="entry name" value="PP-bd_ACP"/>
</dbReference>
<dbReference type="AlphaFoldDB" id="A0A7X5TVQ3"/>
<evidence type="ECO:0000256" key="5">
    <source>
        <dbReference type="ARBA" id="ARBA00023268"/>
    </source>
</evidence>
<dbReference type="PROSITE" id="PS01162">
    <property type="entry name" value="QOR_ZETA_CRYSTAL"/>
    <property type="match status" value="1"/>
</dbReference>
<sequence length="637" mass="67648">MQLVAGGISETASRPWCRTSQYCSGAFSSRLNVPAPLLAVVPDGVSSVDAATISAAALTVRLAFDWAQLKPGDKVLIHAASGGVGLAAVQMARQHGAIVFATASKYKRATLREMGVEYVYDSRTTDFADQILADTDGAGVDVVLNSLTSEGFIEATLRATAHGGRFAEIAKRDIWPVERMAEVRPDINYEIVALDVTMMSDPDHIQKLMAEVSEGLATGVWTPVPAEVYPLTEARTAFRRMQQARHIGKIVVQMPKPLQPHGDRSYLLTGGLGALGLHTASYLAQLGAGDIVLTSRRTPDAETQQAIDAITERFHCRIHVFSADVGDEVSVAALLDKIRAELPPLAGIAHLAGVLDDALLPQQDLEHFRTTLGPKAYGAHHLHRLTKDDDLEFFIVYSSASAVLGSPSQANYATANALLDGLVAQRRAQGLPATAVNFGPWGHGGMASSQAAVANLSAQGMMPLEPSAALAALGEAIRHGAAQVTVLKANWQRTAKMLGGIRPPLLDQVLPSGDGSVQGDSELLRQLQELPVAARGGFITEFLQREVQGFLRLAQPPAASSRFLDLGTDSLMAVELRNRLFGQFGGKFDISPTAVFDYPTIGELAEHLVSQLPDSDAPAAPVTPEAPAEEPAPAAAD</sequence>
<gene>
    <name evidence="8" type="ORF">FHU31_000588</name>
</gene>
<evidence type="ECO:0000313" key="9">
    <source>
        <dbReference type="Proteomes" id="UP000547444"/>
    </source>
</evidence>
<feature type="compositionally biased region" description="Low complexity" evidence="6">
    <location>
        <begin position="617"/>
        <end position="637"/>
    </location>
</feature>
<feature type="domain" description="Carrier" evidence="7">
    <location>
        <begin position="534"/>
        <end position="612"/>
    </location>
</feature>
<comment type="caution">
    <text evidence="8">The sequence shown here is derived from an EMBL/GenBank/DDBJ whole genome shotgun (WGS) entry which is preliminary data.</text>
</comment>
<dbReference type="Pfam" id="PF08659">
    <property type="entry name" value="KR"/>
    <property type="match status" value="1"/>
</dbReference>
<dbReference type="EMBL" id="JAANOW010000001">
    <property type="protein sequence ID" value="NIH93632.1"/>
    <property type="molecule type" value="Genomic_DNA"/>
</dbReference>
<dbReference type="Pfam" id="PF00550">
    <property type="entry name" value="PP-binding"/>
    <property type="match status" value="1"/>
</dbReference>
<keyword evidence="2" id="KW-0597">Phosphoprotein</keyword>
<dbReference type="SMART" id="SM00822">
    <property type="entry name" value="PKS_KR"/>
    <property type="match status" value="1"/>
</dbReference>
<organism evidence="8 9">
    <name type="scientific">Mycolicibacterium fluoranthenivorans</name>
    <dbReference type="NCBI Taxonomy" id="258505"/>
    <lineage>
        <taxon>Bacteria</taxon>
        <taxon>Bacillati</taxon>
        <taxon>Actinomycetota</taxon>
        <taxon>Actinomycetes</taxon>
        <taxon>Mycobacteriales</taxon>
        <taxon>Mycobacteriaceae</taxon>
        <taxon>Mycolicibacterium</taxon>
    </lineage>
</organism>
<dbReference type="Pfam" id="PF13602">
    <property type="entry name" value="ADH_zinc_N_2"/>
    <property type="match status" value="1"/>
</dbReference>
<dbReference type="SUPFAM" id="SSF47336">
    <property type="entry name" value="ACP-like"/>
    <property type="match status" value="1"/>
</dbReference>
<reference evidence="8 9" key="1">
    <citation type="submission" date="2020-03" db="EMBL/GenBank/DDBJ databases">
        <title>Sequencing the genomes of 1000 actinobacteria strains.</title>
        <authorList>
            <person name="Klenk H.-P."/>
        </authorList>
    </citation>
    <scope>NUCLEOTIDE SEQUENCE [LARGE SCALE GENOMIC DNA]</scope>
    <source>
        <strain evidence="8 9">DSM 44556</strain>
    </source>
</reference>
<evidence type="ECO:0000256" key="3">
    <source>
        <dbReference type="ARBA" id="ARBA00022679"/>
    </source>
</evidence>
<accession>A0A7X5TVQ3</accession>
<name>A0A7X5TVQ3_9MYCO</name>
<dbReference type="GO" id="GO:0004312">
    <property type="term" value="F:fatty acid synthase activity"/>
    <property type="evidence" value="ECO:0007669"/>
    <property type="project" value="TreeGrafter"/>
</dbReference>
<dbReference type="CDD" id="cd05195">
    <property type="entry name" value="enoyl_red"/>
    <property type="match status" value="1"/>
</dbReference>
<dbReference type="GO" id="GO:0008270">
    <property type="term" value="F:zinc ion binding"/>
    <property type="evidence" value="ECO:0007669"/>
    <property type="project" value="InterPro"/>
</dbReference>
<keyword evidence="9" id="KW-1185">Reference proteome</keyword>
<keyword evidence="3" id="KW-0808">Transferase</keyword>
<keyword evidence="5" id="KW-0511">Multifunctional enzyme</keyword>
<dbReference type="FunFam" id="3.40.50.720:FF:000209">
    <property type="entry name" value="Polyketide synthase Pks12"/>
    <property type="match status" value="1"/>
</dbReference>
<dbReference type="SMART" id="SM01294">
    <property type="entry name" value="PKS_PP_betabranch"/>
    <property type="match status" value="1"/>
</dbReference>
<dbReference type="SMART" id="SM00829">
    <property type="entry name" value="PKS_ER"/>
    <property type="match status" value="1"/>
</dbReference>